<keyword evidence="3" id="KW-0418">Kinase</keyword>
<gene>
    <name evidence="6" type="ORF">ACFQND_07830</name>
</gene>
<dbReference type="PANTHER" id="PTHR37419:SF1">
    <property type="entry name" value="SERINE_THREONINE-PROTEIN KINASE TOXIN HIPA"/>
    <property type="match status" value="1"/>
</dbReference>
<dbReference type="InterPro" id="IPR052028">
    <property type="entry name" value="HipA_Ser/Thr_kinase"/>
</dbReference>
<dbReference type="EMBL" id="JBHSRS010000016">
    <property type="protein sequence ID" value="MFC6281133.1"/>
    <property type="molecule type" value="Genomic_DNA"/>
</dbReference>
<dbReference type="InterPro" id="IPR012893">
    <property type="entry name" value="HipA-like_C"/>
</dbReference>
<dbReference type="NCBIfam" id="TIGR03071">
    <property type="entry name" value="couple_hipA"/>
    <property type="match status" value="1"/>
</dbReference>
<evidence type="ECO:0000256" key="2">
    <source>
        <dbReference type="ARBA" id="ARBA00022679"/>
    </source>
</evidence>
<dbReference type="Pfam" id="PF13657">
    <property type="entry name" value="Couple_hipA"/>
    <property type="match status" value="1"/>
</dbReference>
<feature type="domain" description="HipA-like C-terminal" evidence="4">
    <location>
        <begin position="158"/>
        <end position="312"/>
    </location>
</feature>
<dbReference type="PANTHER" id="PTHR37419">
    <property type="entry name" value="SERINE/THREONINE-PROTEIN KINASE TOXIN HIPA"/>
    <property type="match status" value="1"/>
</dbReference>
<evidence type="ECO:0000256" key="3">
    <source>
        <dbReference type="ARBA" id="ARBA00022777"/>
    </source>
</evidence>
<evidence type="ECO:0000259" key="4">
    <source>
        <dbReference type="Pfam" id="PF07804"/>
    </source>
</evidence>
<dbReference type="Proteomes" id="UP001596270">
    <property type="component" value="Unassembled WGS sequence"/>
</dbReference>
<evidence type="ECO:0000313" key="7">
    <source>
        <dbReference type="Proteomes" id="UP001596270"/>
    </source>
</evidence>
<name>A0ABW1TUZ1_9BURK</name>
<evidence type="ECO:0000313" key="6">
    <source>
        <dbReference type="EMBL" id="MFC6281133.1"/>
    </source>
</evidence>
<keyword evidence="2" id="KW-0808">Transferase</keyword>
<keyword evidence="7" id="KW-1185">Reference proteome</keyword>
<evidence type="ECO:0000256" key="1">
    <source>
        <dbReference type="ARBA" id="ARBA00010164"/>
    </source>
</evidence>
<sequence>MLNVEVLNIFLDGRPAGKLFRFANGTTSPIVRFVADDDFADDPQQATLSASMRARDPAQQSSLWKDITAPIFNGMDGKLPVFFQNMLPEGLFRTHLAQERGCRVDDHFALFAASGLDLPGAVKALPAELSREELARLVTQENDALEMSVTADPLPLGVSISGMQPKVGLIEQGGRYVARKRHGVTRIIGKLPQVDRPMLPEVEDLSLSLAQAAGANVCEHKLVSLQKLDFEHGYTLGGSGNFLAVTRFDREGAKRIHCEDFAQALGVDPLNKYTGATYAAMAGLMLRYPDSLGLGAVHEMLRLIAINELMGNLG</sequence>
<organism evidence="6 7">
    <name type="scientific">Polaromonas aquatica</name>
    <dbReference type="NCBI Taxonomy" id="332657"/>
    <lineage>
        <taxon>Bacteria</taxon>
        <taxon>Pseudomonadati</taxon>
        <taxon>Pseudomonadota</taxon>
        <taxon>Betaproteobacteria</taxon>
        <taxon>Burkholderiales</taxon>
        <taxon>Comamonadaceae</taxon>
        <taxon>Polaromonas</taxon>
    </lineage>
</organism>
<dbReference type="InterPro" id="IPR017508">
    <property type="entry name" value="HipA_N1"/>
</dbReference>
<comment type="similarity">
    <text evidence="1">Belongs to the HipA Ser/Thr kinase family.</text>
</comment>
<dbReference type="RefSeq" id="WP_371437462.1">
    <property type="nucleotide sequence ID" value="NZ_JBHSRS010000016.1"/>
</dbReference>
<accession>A0ABW1TUZ1</accession>
<evidence type="ECO:0000259" key="5">
    <source>
        <dbReference type="Pfam" id="PF13657"/>
    </source>
</evidence>
<reference evidence="7" key="1">
    <citation type="journal article" date="2019" name="Int. J. Syst. Evol. Microbiol.">
        <title>The Global Catalogue of Microorganisms (GCM) 10K type strain sequencing project: providing services to taxonomists for standard genome sequencing and annotation.</title>
        <authorList>
            <consortium name="The Broad Institute Genomics Platform"/>
            <consortium name="The Broad Institute Genome Sequencing Center for Infectious Disease"/>
            <person name="Wu L."/>
            <person name="Ma J."/>
        </authorList>
    </citation>
    <scope>NUCLEOTIDE SEQUENCE [LARGE SCALE GENOMIC DNA]</scope>
    <source>
        <strain evidence="7">CCUG 39402</strain>
    </source>
</reference>
<proteinExistence type="inferred from homology"/>
<feature type="domain" description="HipA N-terminal subdomain 1" evidence="5">
    <location>
        <begin position="7"/>
        <end position="124"/>
    </location>
</feature>
<comment type="caution">
    <text evidence="6">The sequence shown here is derived from an EMBL/GenBank/DDBJ whole genome shotgun (WGS) entry which is preliminary data.</text>
</comment>
<dbReference type="Pfam" id="PF07804">
    <property type="entry name" value="HipA_C"/>
    <property type="match status" value="1"/>
</dbReference>
<protein>
    <submittedName>
        <fullName evidence="6">Type II toxin-antitoxin system HipA family toxin</fullName>
    </submittedName>
</protein>